<gene>
    <name evidence="1" type="ORF">FQA47_001384</name>
</gene>
<name>A0A834FSA9_ORYME</name>
<dbReference type="Proteomes" id="UP000646548">
    <property type="component" value="Unassembled WGS sequence"/>
</dbReference>
<proteinExistence type="predicted"/>
<reference evidence="1" key="1">
    <citation type="journal article" name="BMC Genomics">
        <title>Long-read sequencing and de novo genome assembly of marine medaka (Oryzias melastigma).</title>
        <authorList>
            <person name="Liang P."/>
            <person name="Saqib H.S.A."/>
            <person name="Ni X."/>
            <person name="Shen Y."/>
        </authorList>
    </citation>
    <scope>NUCLEOTIDE SEQUENCE</scope>
    <source>
        <strain evidence="1">Bigg-433</strain>
    </source>
</reference>
<sequence>MARPQKRMTEEDGAAAVRTSSLVLPAPQPGEAALHEHVVVLHGGLGAASARQNALASNTLRRKAACMVITEGQRCQLIASAHQDETPVMFNWFVCKELAQTAATTSHLEDGEDESQVTVPGYFSNCVFAVKQT</sequence>
<dbReference type="AlphaFoldDB" id="A0A834FSA9"/>
<accession>A0A834FSA9</accession>
<evidence type="ECO:0000313" key="1">
    <source>
        <dbReference type="EMBL" id="KAF6739035.1"/>
    </source>
</evidence>
<comment type="caution">
    <text evidence="1">The sequence shown here is derived from an EMBL/GenBank/DDBJ whole genome shotgun (WGS) entry which is preliminary data.</text>
</comment>
<evidence type="ECO:0000313" key="2">
    <source>
        <dbReference type="Proteomes" id="UP000646548"/>
    </source>
</evidence>
<organism evidence="1 2">
    <name type="scientific">Oryzias melastigma</name>
    <name type="common">Marine medaka</name>
    <dbReference type="NCBI Taxonomy" id="30732"/>
    <lineage>
        <taxon>Eukaryota</taxon>
        <taxon>Metazoa</taxon>
        <taxon>Chordata</taxon>
        <taxon>Craniata</taxon>
        <taxon>Vertebrata</taxon>
        <taxon>Euteleostomi</taxon>
        <taxon>Actinopterygii</taxon>
        <taxon>Neopterygii</taxon>
        <taxon>Teleostei</taxon>
        <taxon>Neoteleostei</taxon>
        <taxon>Acanthomorphata</taxon>
        <taxon>Ovalentaria</taxon>
        <taxon>Atherinomorphae</taxon>
        <taxon>Beloniformes</taxon>
        <taxon>Adrianichthyidae</taxon>
        <taxon>Oryziinae</taxon>
        <taxon>Oryzias</taxon>
    </lineage>
</organism>
<protein>
    <submittedName>
        <fullName evidence="1">Uncharacterized protein</fullName>
    </submittedName>
</protein>
<dbReference type="EMBL" id="WKFB01000015">
    <property type="protein sequence ID" value="KAF6739035.1"/>
    <property type="molecule type" value="Genomic_DNA"/>
</dbReference>